<evidence type="ECO:0000313" key="2">
    <source>
        <dbReference type="EMBL" id="PMD56327.1"/>
    </source>
</evidence>
<evidence type="ECO:0000256" key="1">
    <source>
        <dbReference type="SAM" id="MobiDB-lite"/>
    </source>
</evidence>
<feature type="compositionally biased region" description="Basic and acidic residues" evidence="1">
    <location>
        <begin position="193"/>
        <end position="207"/>
    </location>
</feature>
<dbReference type="Proteomes" id="UP000235371">
    <property type="component" value="Unassembled WGS sequence"/>
</dbReference>
<dbReference type="EMBL" id="KZ613848">
    <property type="protein sequence ID" value="PMD56327.1"/>
    <property type="molecule type" value="Genomic_DNA"/>
</dbReference>
<dbReference type="RefSeq" id="XP_024733231.1">
    <property type="nucleotide sequence ID" value="XM_024880865.1"/>
</dbReference>
<feature type="region of interest" description="Disordered" evidence="1">
    <location>
        <begin position="190"/>
        <end position="228"/>
    </location>
</feature>
<dbReference type="AlphaFoldDB" id="A0A2J6SZY2"/>
<dbReference type="OrthoDB" id="10528797at2759"/>
<accession>A0A2J6SZY2</accession>
<organism evidence="2 3">
    <name type="scientific">Hyaloscypha bicolor E</name>
    <dbReference type="NCBI Taxonomy" id="1095630"/>
    <lineage>
        <taxon>Eukaryota</taxon>
        <taxon>Fungi</taxon>
        <taxon>Dikarya</taxon>
        <taxon>Ascomycota</taxon>
        <taxon>Pezizomycotina</taxon>
        <taxon>Leotiomycetes</taxon>
        <taxon>Helotiales</taxon>
        <taxon>Hyaloscyphaceae</taxon>
        <taxon>Hyaloscypha</taxon>
        <taxon>Hyaloscypha bicolor</taxon>
    </lineage>
</organism>
<dbReference type="GeneID" id="36588942"/>
<gene>
    <name evidence="2" type="ORF">K444DRAFT_616140</name>
</gene>
<feature type="compositionally biased region" description="Basic and acidic residues" evidence="1">
    <location>
        <begin position="216"/>
        <end position="228"/>
    </location>
</feature>
<dbReference type="InParanoid" id="A0A2J6SZY2"/>
<protein>
    <submittedName>
        <fullName evidence="2">Uncharacterized protein</fullName>
    </submittedName>
</protein>
<evidence type="ECO:0000313" key="3">
    <source>
        <dbReference type="Proteomes" id="UP000235371"/>
    </source>
</evidence>
<reference evidence="2 3" key="1">
    <citation type="submission" date="2016-04" db="EMBL/GenBank/DDBJ databases">
        <title>A degradative enzymes factory behind the ericoid mycorrhizal symbiosis.</title>
        <authorList>
            <consortium name="DOE Joint Genome Institute"/>
            <person name="Martino E."/>
            <person name="Morin E."/>
            <person name="Grelet G."/>
            <person name="Kuo A."/>
            <person name="Kohler A."/>
            <person name="Daghino S."/>
            <person name="Barry K."/>
            <person name="Choi C."/>
            <person name="Cichocki N."/>
            <person name="Clum A."/>
            <person name="Copeland A."/>
            <person name="Hainaut M."/>
            <person name="Haridas S."/>
            <person name="Labutti K."/>
            <person name="Lindquist E."/>
            <person name="Lipzen A."/>
            <person name="Khouja H.-R."/>
            <person name="Murat C."/>
            <person name="Ohm R."/>
            <person name="Olson A."/>
            <person name="Spatafora J."/>
            <person name="Veneault-Fourrey C."/>
            <person name="Henrissat B."/>
            <person name="Grigoriev I."/>
            <person name="Martin F."/>
            <person name="Perotto S."/>
        </authorList>
    </citation>
    <scope>NUCLEOTIDE SEQUENCE [LARGE SCALE GENOMIC DNA]</scope>
    <source>
        <strain evidence="2 3">E</strain>
    </source>
</reference>
<dbReference type="STRING" id="1095630.A0A2J6SZY2"/>
<proteinExistence type="predicted"/>
<sequence>MIMSFRLRRTLKTYDIEASVNSRLLAGIVDVNIPTYQLALPSRGHSEYWSHKNTGGSRHGASWQNFNWQRRRIDEKMIQVHFSDQIKLPEASIDFADLIRYLGDLGLQTNPESFWELSQKGLNVRPGTCLMREIGEDNLEKPILVVAKPTSEHPGTLLLRFQNKPGKTPRTERDLDPDWIRVPAIPKTTVPAESKEVNGSEKLRPLDSDATNETAELTKDKTDEAKPEKVEEEIIENVRISRKGFLEKKLVGGITLPVVGLPYWFVYAMLASTSLNGHHDYNGRPFGYRIRLETLFFSREVSIGMASEDTFSEWTTFISQLLDDAKVKAIPQEWTDDPPARKDARLMKRFELMVDSKLRNRAAELRRPRQRSFQAVAEIRVNSRQKIYNPHFWADKVDNIYIPFEVLSVPTAIWSEAAGHCVGHIHPLPADRVPTSQEICVAAMSNMDFAWRVGDTLKEFYKWFEGEGEYPVLRVSHFHNQDRIHQVILMCAIIIIQSIADGAPYLAALGDVEKCVTKWDPVYLC</sequence>
<name>A0A2J6SZY2_9HELO</name>
<keyword evidence="3" id="KW-1185">Reference proteome</keyword>